<feature type="region of interest" description="Disordered" evidence="1">
    <location>
        <begin position="1"/>
        <end position="26"/>
    </location>
</feature>
<dbReference type="EMBL" id="CAEQ01000442">
    <property type="protein sequence ID" value="CCD11757.1"/>
    <property type="molecule type" value="Genomic_DNA"/>
</dbReference>
<proteinExistence type="predicted"/>
<keyword evidence="4" id="KW-1185">Reference proteome</keyword>
<gene>
    <name evidence="2" type="ORF">TCIL3000_0_27050</name>
    <name evidence="3" type="ORF">TCIL3000_0_40980</name>
</gene>
<name>F9W811_TRYCI</name>
<comment type="caution">
    <text evidence="3">The sequence shown here is derived from an EMBL/GenBank/DDBJ whole genome shotgun (WGS) entry which is preliminary data.</text>
</comment>
<evidence type="ECO:0000313" key="2">
    <source>
        <dbReference type="EMBL" id="CCD11757.1"/>
    </source>
</evidence>
<dbReference type="EMBL" id="CAEQ01001120">
    <property type="protein sequence ID" value="CCD13335.1"/>
    <property type="molecule type" value="Genomic_DNA"/>
</dbReference>
<protein>
    <submittedName>
        <fullName evidence="3">Uncharacterized protein</fullName>
    </submittedName>
</protein>
<dbReference type="Proteomes" id="UP000000702">
    <property type="component" value="Unassembled WGS sequence"/>
</dbReference>
<dbReference type="AlphaFoldDB" id="F9W811"/>
<reference evidence="4" key="1">
    <citation type="submission" date="2011-07" db="EMBL/GenBank/DDBJ databases">
        <title>Divergent evolution of antigenic variation in African trypanosomes.</title>
        <authorList>
            <person name="Jackson A.P."/>
            <person name="Berry A."/>
            <person name="Allison H.C."/>
            <person name="Burton P."/>
            <person name="Anderson J."/>
            <person name="Aslett M."/>
            <person name="Brown R."/>
            <person name="Corton N."/>
            <person name="Harris D."/>
            <person name="Hauser H."/>
            <person name="Gamble J."/>
            <person name="Gilderthorp R."/>
            <person name="McQuillan J."/>
            <person name="Quail M.A."/>
            <person name="Sanders M."/>
            <person name="Van Tonder A."/>
            <person name="Ginger M.L."/>
            <person name="Donelson J.E."/>
            <person name="Field M.C."/>
            <person name="Barry J.D."/>
            <person name="Berriman M."/>
            <person name="Hertz-Fowler C."/>
        </authorList>
    </citation>
    <scope>NUCLEOTIDE SEQUENCE [LARGE SCALE GENOMIC DNA]</scope>
    <source>
        <strain evidence="4">IL3000</strain>
    </source>
</reference>
<accession>F9W811</accession>
<organism evidence="3 4">
    <name type="scientific">Trypanosoma congolense (strain IL3000)</name>
    <dbReference type="NCBI Taxonomy" id="1068625"/>
    <lineage>
        <taxon>Eukaryota</taxon>
        <taxon>Discoba</taxon>
        <taxon>Euglenozoa</taxon>
        <taxon>Kinetoplastea</taxon>
        <taxon>Metakinetoplastina</taxon>
        <taxon>Trypanosomatida</taxon>
        <taxon>Trypanosomatidae</taxon>
        <taxon>Trypanosoma</taxon>
        <taxon>Nannomonas</taxon>
    </lineage>
</organism>
<reference evidence="3 4" key="2">
    <citation type="journal article" date="2012" name="Proc. Natl. Acad. Sci. U.S.A.">
        <title>Antigenic diversity is generated by distinct evolutionary mechanisms in African trypanosome species.</title>
        <authorList>
            <person name="Jackson A.P."/>
            <person name="Berry A."/>
            <person name="Aslett M."/>
            <person name="Allison H.C."/>
            <person name="Burton P."/>
            <person name="Vavrova-Anderson J."/>
            <person name="Brown R."/>
            <person name="Browne H."/>
            <person name="Corton N."/>
            <person name="Hauser H."/>
            <person name="Gamble J."/>
            <person name="Gilderthorp R."/>
            <person name="Marcello L."/>
            <person name="McQuillan J."/>
            <person name="Otto T.D."/>
            <person name="Quail M.A."/>
            <person name="Sanders M.J."/>
            <person name="van Tonder A."/>
            <person name="Ginger M.L."/>
            <person name="Field M.C."/>
            <person name="Barry J.D."/>
            <person name="Hertz-Fowler C."/>
            <person name="Berriman M."/>
        </authorList>
    </citation>
    <scope>NUCLEOTIDE SEQUENCE [LARGE SCALE GENOMIC DNA]</scope>
    <source>
        <strain evidence="3 4">IL3000</strain>
    </source>
</reference>
<evidence type="ECO:0000313" key="4">
    <source>
        <dbReference type="Proteomes" id="UP000000702"/>
    </source>
</evidence>
<feature type="region of interest" description="Disordered" evidence="1">
    <location>
        <begin position="54"/>
        <end position="74"/>
    </location>
</feature>
<evidence type="ECO:0000313" key="3">
    <source>
        <dbReference type="EMBL" id="CCD13335.1"/>
    </source>
</evidence>
<feature type="region of interest" description="Disordered" evidence="1">
    <location>
        <begin position="113"/>
        <end position="142"/>
    </location>
</feature>
<evidence type="ECO:0000256" key="1">
    <source>
        <dbReference type="SAM" id="MobiDB-lite"/>
    </source>
</evidence>
<feature type="compositionally biased region" description="Low complexity" evidence="1">
    <location>
        <begin position="54"/>
        <end position="63"/>
    </location>
</feature>
<feature type="compositionally biased region" description="Basic and acidic residues" evidence="1">
    <location>
        <begin position="1"/>
        <end position="19"/>
    </location>
</feature>
<sequence length="142" mass="14833">MEGRKTEKWSISRGREKGPHLGSPVVCGLRRGAGTFGGIRSGVSPIEPSVIPSIAAPQSSSAPRYSQDHSVPGQAQCLEAGGPAVVEAADTPEAHSPTDPGRRHLLGLQAALKRPSSTLREASDFGPPQAPAPPIQEDLFRV</sequence>